<dbReference type="Pfam" id="PF00561">
    <property type="entry name" value="Abhydrolase_1"/>
    <property type="match status" value="1"/>
</dbReference>
<feature type="transmembrane region" description="Helical" evidence="2">
    <location>
        <begin position="47"/>
        <end position="66"/>
    </location>
</feature>
<feature type="transmembrane region" description="Helical" evidence="2">
    <location>
        <begin position="12"/>
        <end position="35"/>
    </location>
</feature>
<proteinExistence type="predicted"/>
<reference evidence="4" key="1">
    <citation type="submission" date="2023-04" db="EMBL/GenBank/DDBJ databases">
        <title>Black Yeasts Isolated from many extreme environments.</title>
        <authorList>
            <person name="Coleine C."/>
            <person name="Stajich J.E."/>
            <person name="Selbmann L."/>
        </authorList>
    </citation>
    <scope>NUCLEOTIDE SEQUENCE</scope>
    <source>
        <strain evidence="4">CCFEE 5312</strain>
    </source>
</reference>
<dbReference type="PANTHER" id="PTHR37471">
    <property type="entry name" value="UNNAMED PRODUCT"/>
    <property type="match status" value="1"/>
</dbReference>
<organism evidence="4 5">
    <name type="scientific">Extremus antarcticus</name>
    <dbReference type="NCBI Taxonomy" id="702011"/>
    <lineage>
        <taxon>Eukaryota</taxon>
        <taxon>Fungi</taxon>
        <taxon>Dikarya</taxon>
        <taxon>Ascomycota</taxon>
        <taxon>Pezizomycotina</taxon>
        <taxon>Dothideomycetes</taxon>
        <taxon>Dothideomycetidae</taxon>
        <taxon>Mycosphaerellales</taxon>
        <taxon>Extremaceae</taxon>
        <taxon>Extremus</taxon>
    </lineage>
</organism>
<evidence type="ECO:0000313" key="4">
    <source>
        <dbReference type="EMBL" id="KAK3048964.1"/>
    </source>
</evidence>
<evidence type="ECO:0000256" key="1">
    <source>
        <dbReference type="SAM" id="Coils"/>
    </source>
</evidence>
<evidence type="ECO:0000259" key="3">
    <source>
        <dbReference type="Pfam" id="PF00561"/>
    </source>
</evidence>
<dbReference type="SUPFAM" id="SSF53474">
    <property type="entry name" value="alpha/beta-Hydrolases"/>
    <property type="match status" value="1"/>
</dbReference>
<protein>
    <recommendedName>
        <fullName evidence="3">AB hydrolase-1 domain-containing protein</fullName>
    </recommendedName>
</protein>
<dbReference type="InterPro" id="IPR029058">
    <property type="entry name" value="AB_hydrolase_fold"/>
</dbReference>
<evidence type="ECO:0000313" key="5">
    <source>
        <dbReference type="Proteomes" id="UP001271007"/>
    </source>
</evidence>
<keyword evidence="2" id="KW-1133">Transmembrane helix</keyword>
<accession>A0AAJ0G986</accession>
<dbReference type="PANTHER" id="PTHR37471:SF1">
    <property type="entry name" value="AB HYDROLASE-1 DOMAIN-CONTAINING PROTEIN"/>
    <property type="match status" value="1"/>
</dbReference>
<comment type="caution">
    <text evidence="4">The sequence shown here is derived from an EMBL/GenBank/DDBJ whole genome shotgun (WGS) entry which is preliminary data.</text>
</comment>
<name>A0AAJ0G986_9PEZI</name>
<dbReference type="InterPro" id="IPR000073">
    <property type="entry name" value="AB_hydrolase_1"/>
</dbReference>
<gene>
    <name evidence="4" type="ORF">LTR09_009618</name>
</gene>
<keyword evidence="2" id="KW-0812">Transmembrane</keyword>
<dbReference type="EMBL" id="JAWDJX010000043">
    <property type="protein sequence ID" value="KAK3048964.1"/>
    <property type="molecule type" value="Genomic_DNA"/>
</dbReference>
<feature type="coiled-coil region" evidence="1">
    <location>
        <begin position="133"/>
        <end position="160"/>
    </location>
</feature>
<keyword evidence="5" id="KW-1185">Reference proteome</keyword>
<dbReference type="AlphaFoldDB" id="A0AAJ0G986"/>
<keyword evidence="2" id="KW-0472">Membrane</keyword>
<evidence type="ECO:0000256" key="2">
    <source>
        <dbReference type="SAM" id="Phobius"/>
    </source>
</evidence>
<sequence>MLIGNSLPEYLLIRLAVPALRLIAPLATVLGPAIFIARRYTIEQHRWLWPVGIWLVAEAGFFWGVYVPLRSILQKPAQHPAPPSKEERQTLVERSLVDLPDPEYYLTKWFLNAAPQDIKRENVKEFYAWSFLNKRCEDATEEEEAELDDYVDQLERKTGRALGPGRGKAVPLRTTLDPVHMQHRPLLWYMIMLSVESCVALRFMYHGFHFRPSSALQTRVTFPLGLHSLARKTSASSRIGYWYREHSSKSKTPIIFIHGIGIGFYTYGGFLIELNSSATASPDDESVGIIALELTSITSRLCVEAPSAVEVKDEIKKILDQHGWEKIVLVGHSYGTGVAATMLRDKEFAERIEATVLMDPICFMLHLPDVAYNFVGRVIPIVGDGNANTIVQTRRLPRQANERMLHYFASQDMMISHTLARRFFWNQLILFKEDLPPDMPLTVTLSGRDLIVPTREVWKYLTSKPAPASLKDNNGDTSWEEGSLRVHWFDKLDHAGAFAAKGVRRGLAKEIREYSGTHQANGTR</sequence>
<dbReference type="Gene3D" id="3.40.50.1820">
    <property type="entry name" value="alpha/beta hydrolase"/>
    <property type="match status" value="1"/>
</dbReference>
<keyword evidence="1" id="KW-0175">Coiled coil</keyword>
<dbReference type="Proteomes" id="UP001271007">
    <property type="component" value="Unassembled WGS sequence"/>
</dbReference>
<feature type="domain" description="AB hydrolase-1" evidence="3">
    <location>
        <begin position="309"/>
        <end position="397"/>
    </location>
</feature>